<proteinExistence type="predicted"/>
<feature type="domain" description="Solute-binding protein family 5" evidence="1">
    <location>
        <begin position="28"/>
        <end position="347"/>
    </location>
</feature>
<dbReference type="EMBL" id="SDKM01000048">
    <property type="protein sequence ID" value="RYP82373.1"/>
    <property type="molecule type" value="Genomic_DNA"/>
</dbReference>
<evidence type="ECO:0000313" key="3">
    <source>
        <dbReference type="Proteomes" id="UP000295198"/>
    </source>
</evidence>
<dbReference type="GO" id="GO:0015833">
    <property type="term" value="P:peptide transport"/>
    <property type="evidence" value="ECO:0007669"/>
    <property type="project" value="TreeGrafter"/>
</dbReference>
<dbReference type="GO" id="GO:1904680">
    <property type="term" value="F:peptide transmembrane transporter activity"/>
    <property type="evidence" value="ECO:0007669"/>
    <property type="project" value="TreeGrafter"/>
</dbReference>
<dbReference type="Pfam" id="PF00496">
    <property type="entry name" value="SBP_bac_5"/>
    <property type="match status" value="1"/>
</dbReference>
<reference evidence="2 3" key="1">
    <citation type="submission" date="2019-01" db="EMBL/GenBank/DDBJ databases">
        <title>Nocardioides guangzhouensis sp. nov., an actinobacterium isolated from soil.</title>
        <authorList>
            <person name="Fu Y."/>
            <person name="Cai Y."/>
            <person name="Lin Z."/>
            <person name="Chen P."/>
        </authorList>
    </citation>
    <scope>NUCLEOTIDE SEQUENCE [LARGE SCALE GENOMIC DNA]</scope>
    <source>
        <strain evidence="2 3">130</strain>
    </source>
</reference>
<gene>
    <name evidence="2" type="ORF">EKO23_21830</name>
</gene>
<dbReference type="InterPro" id="IPR039424">
    <property type="entry name" value="SBP_5"/>
</dbReference>
<dbReference type="SUPFAM" id="SSF53850">
    <property type="entry name" value="Periplasmic binding protein-like II"/>
    <property type="match status" value="1"/>
</dbReference>
<dbReference type="PANTHER" id="PTHR30290">
    <property type="entry name" value="PERIPLASMIC BINDING COMPONENT OF ABC TRANSPORTER"/>
    <property type="match status" value="1"/>
</dbReference>
<dbReference type="AlphaFoldDB" id="A0A4Q4Z3X8"/>
<dbReference type="InterPro" id="IPR000914">
    <property type="entry name" value="SBP_5_dom"/>
</dbReference>
<dbReference type="RefSeq" id="WP_134720600.1">
    <property type="nucleotide sequence ID" value="NZ_SDKM01000048.1"/>
</dbReference>
<dbReference type="PANTHER" id="PTHR30290:SF83">
    <property type="entry name" value="ABC TRANSPORTER SUBSTRATE-BINDING PROTEIN"/>
    <property type="match status" value="1"/>
</dbReference>
<evidence type="ECO:0000313" key="2">
    <source>
        <dbReference type="EMBL" id="RYP82373.1"/>
    </source>
</evidence>
<dbReference type="Gene3D" id="3.40.190.10">
    <property type="entry name" value="Periplasmic binding protein-like II"/>
    <property type="match status" value="1"/>
</dbReference>
<sequence length="438" mass="47382">FATDVITGGPTYVLGYLDVPHGADGLPEYKGPYKGGASQADFDKAVTCDGNKLTMHFNQPWADLPLAVAALRSFDPYRKDKDEGDKNNYVVFSNGPYKLDGKWNPNGGGTFVRNTEYDPKSDETGTRKALPDKIVYTQGDTDEVIYDRLIADSGDDQFAVTDRRIPPAYYTQITGAVEDRSTLLDTPYVDYWVPNFKKVTNLKVRQALMLATNAQGYLTALGGPNAGAVAKSVVSPTLVGYQDNPNFTQPPEGDPEAAKALLEESGEQTPYPLKVTYQSGTPSLDKSAGALADTWTKAGFKVTLDPQVETFYTVIQKPSADFDAVIAGWAADWPSQAAVLPPLFDSRINLVSSETNGSDYGNFQSDTVNKLIDEAAAIPDVEEAGKKWAAVDDQLGKEVAYVPLRTIKYYYLNGSKVTGFLGSPNTGVVDLGVVGVEN</sequence>
<organism evidence="2 3">
    <name type="scientific">Nocardioides guangzhouensis</name>
    <dbReference type="NCBI Taxonomy" id="2497878"/>
    <lineage>
        <taxon>Bacteria</taxon>
        <taxon>Bacillati</taxon>
        <taxon>Actinomycetota</taxon>
        <taxon>Actinomycetes</taxon>
        <taxon>Propionibacteriales</taxon>
        <taxon>Nocardioidaceae</taxon>
        <taxon>Nocardioides</taxon>
    </lineage>
</organism>
<evidence type="ECO:0000259" key="1">
    <source>
        <dbReference type="Pfam" id="PF00496"/>
    </source>
</evidence>
<feature type="non-terminal residue" evidence="2">
    <location>
        <position position="1"/>
    </location>
</feature>
<dbReference type="Gene3D" id="3.10.105.10">
    <property type="entry name" value="Dipeptide-binding Protein, Domain 3"/>
    <property type="match status" value="1"/>
</dbReference>
<accession>A0A4Q4Z3X8</accession>
<comment type="caution">
    <text evidence="2">The sequence shown here is derived from an EMBL/GenBank/DDBJ whole genome shotgun (WGS) entry which is preliminary data.</text>
</comment>
<dbReference type="OrthoDB" id="9796817at2"/>
<name>A0A4Q4Z3X8_9ACTN</name>
<keyword evidence="3" id="KW-1185">Reference proteome</keyword>
<protein>
    <submittedName>
        <fullName evidence="2">ABC transporter substrate-binding protein</fullName>
    </submittedName>
</protein>
<dbReference type="Proteomes" id="UP000295198">
    <property type="component" value="Unassembled WGS sequence"/>
</dbReference>